<dbReference type="EMBL" id="VLPK01000001">
    <property type="protein sequence ID" value="TSJ43834.1"/>
    <property type="molecule type" value="Genomic_DNA"/>
</dbReference>
<dbReference type="Proteomes" id="UP000318733">
    <property type="component" value="Unassembled WGS sequence"/>
</dbReference>
<dbReference type="RefSeq" id="WP_144247399.1">
    <property type="nucleotide sequence ID" value="NZ_VLPK01000001.1"/>
</dbReference>
<organism evidence="1 2">
    <name type="scientific">Mucilaginibacter corticis</name>
    <dbReference type="NCBI Taxonomy" id="2597670"/>
    <lineage>
        <taxon>Bacteria</taxon>
        <taxon>Pseudomonadati</taxon>
        <taxon>Bacteroidota</taxon>
        <taxon>Sphingobacteriia</taxon>
        <taxon>Sphingobacteriales</taxon>
        <taxon>Sphingobacteriaceae</taxon>
        <taxon>Mucilaginibacter</taxon>
    </lineage>
</organism>
<accession>A0A556MV65</accession>
<dbReference type="AlphaFoldDB" id="A0A556MV65"/>
<gene>
    <name evidence="1" type="ORF">FO440_06510</name>
</gene>
<evidence type="ECO:0000313" key="2">
    <source>
        <dbReference type="Proteomes" id="UP000318733"/>
    </source>
</evidence>
<comment type="caution">
    <text evidence="1">The sequence shown here is derived from an EMBL/GenBank/DDBJ whole genome shotgun (WGS) entry which is preliminary data.</text>
</comment>
<protein>
    <submittedName>
        <fullName evidence="1">Uncharacterized protein</fullName>
    </submittedName>
</protein>
<dbReference type="OrthoDB" id="9812256at2"/>
<name>A0A556MV65_9SPHI</name>
<reference evidence="1 2" key="1">
    <citation type="submission" date="2019-07" db="EMBL/GenBank/DDBJ databases">
        <authorList>
            <person name="Huq M.A."/>
        </authorList>
    </citation>
    <scope>NUCLEOTIDE SEQUENCE [LARGE SCALE GENOMIC DNA]</scope>
    <source>
        <strain evidence="1 2">MAH-19</strain>
    </source>
</reference>
<sequence length="340" mass="39050">MRKISLFLLFITVTLCAYSQVKYKTIPFPAGISSVNEEFSGMVLWNNRVYLEPQYGDHKETKLDGDFNIYSIAADSINRVIAGKDAALSAYRTLKVLNLDKLPDSVKKYYEGFEAITFTKNQVYLSIETYDKYDYCFLLKGSVDTVNNLIRIDPNNFVTLKRPLYIENAGFESVTYLPKENKLLAMYEFNASAKGNTGFLIDTAFKDQPKKIETPFMYFRITDIAANNNDEVYGINYFYNGDYNSYLDNGTVSKPEANIKKIIPGLRDSLNKNPDYLKHNTFARIVMRHNYKDLQWKQVATFDGYKNNWEGLTLFNKGALIVTDANRSSKQVSVLAYIEF</sequence>
<keyword evidence="2" id="KW-1185">Reference proteome</keyword>
<evidence type="ECO:0000313" key="1">
    <source>
        <dbReference type="EMBL" id="TSJ43834.1"/>
    </source>
</evidence>
<proteinExistence type="predicted"/>